<dbReference type="PANTHER" id="PTHR38104:SF1">
    <property type="entry name" value="ANTI-SIGMA-E FACTOR RSEA"/>
    <property type="match status" value="1"/>
</dbReference>
<organism evidence="2 3">
    <name type="scientific">Tahibacter aquaticus</name>
    <dbReference type="NCBI Taxonomy" id="520092"/>
    <lineage>
        <taxon>Bacteria</taxon>
        <taxon>Pseudomonadati</taxon>
        <taxon>Pseudomonadota</taxon>
        <taxon>Gammaproteobacteria</taxon>
        <taxon>Lysobacterales</taxon>
        <taxon>Rhodanobacteraceae</taxon>
        <taxon>Tahibacter</taxon>
    </lineage>
</organism>
<dbReference type="InterPro" id="IPR052383">
    <property type="entry name" value="Anti-sigma-E_RseA-like"/>
</dbReference>
<gene>
    <name evidence="2" type="ORF">DFR29_11686</name>
</gene>
<sequence>MSTDIKEQLSALMDGEIERDAARFALRSAAGERALAASWSRYHVARDCLKGQPVLLADAGFASAIMARIDAEDAAGQGRGGGSRWMRYLSGGAVAAAVAVVALIASAPESETGPNRAVGSGVTVAASPRTPLFNDSLVRSGGPQLAQPASATVGGDTFFAPAYDLRSQPSNNWRPVDPAQAQAAMRSPNAPYVLLLVPMQSAVPADKSGQPRLQ</sequence>
<evidence type="ECO:0000313" key="3">
    <source>
        <dbReference type="Proteomes" id="UP000295293"/>
    </source>
</evidence>
<dbReference type="Proteomes" id="UP000295293">
    <property type="component" value="Unassembled WGS sequence"/>
</dbReference>
<evidence type="ECO:0000313" key="2">
    <source>
        <dbReference type="EMBL" id="TDR39385.1"/>
    </source>
</evidence>
<proteinExistence type="predicted"/>
<dbReference type="SUPFAM" id="SSF89069">
    <property type="entry name" value="N-terminal, cytoplasmic domain of anti-sigmaE factor RseA"/>
    <property type="match status" value="1"/>
</dbReference>
<protein>
    <submittedName>
        <fullName evidence="2">Sigma-E factor negative regulatory protein RseA</fullName>
    </submittedName>
</protein>
<name>A0A4R6YNY7_9GAMM</name>
<accession>A0A4R6YNY7</accession>
<dbReference type="AlphaFoldDB" id="A0A4R6YNY7"/>
<dbReference type="EMBL" id="SNZH01000016">
    <property type="protein sequence ID" value="TDR39385.1"/>
    <property type="molecule type" value="Genomic_DNA"/>
</dbReference>
<dbReference type="OrthoDB" id="5298512at2"/>
<dbReference type="Pfam" id="PF03872">
    <property type="entry name" value="RseA_N"/>
    <property type="match status" value="1"/>
</dbReference>
<dbReference type="InterPro" id="IPR005572">
    <property type="entry name" value="Anti-sigma_E_RseA_N"/>
</dbReference>
<dbReference type="GO" id="GO:0016989">
    <property type="term" value="F:sigma factor antagonist activity"/>
    <property type="evidence" value="ECO:0007669"/>
    <property type="project" value="InterPro"/>
</dbReference>
<feature type="domain" description="Anti sigma-E protein RseA N-terminal" evidence="1">
    <location>
        <begin position="6"/>
        <end position="74"/>
    </location>
</feature>
<reference evidence="2 3" key="1">
    <citation type="submission" date="2019-03" db="EMBL/GenBank/DDBJ databases">
        <title>Genomic Encyclopedia of Type Strains, Phase IV (KMG-IV): sequencing the most valuable type-strain genomes for metagenomic binning, comparative biology and taxonomic classification.</title>
        <authorList>
            <person name="Goeker M."/>
        </authorList>
    </citation>
    <scope>NUCLEOTIDE SEQUENCE [LARGE SCALE GENOMIC DNA]</scope>
    <source>
        <strain evidence="2 3">DSM 21667</strain>
    </source>
</reference>
<dbReference type="Gene3D" id="1.10.10.880">
    <property type="entry name" value="Anti sigma-E protein RseA, N-terminal domain"/>
    <property type="match status" value="1"/>
</dbReference>
<comment type="caution">
    <text evidence="2">The sequence shown here is derived from an EMBL/GenBank/DDBJ whole genome shotgun (WGS) entry which is preliminary data.</text>
</comment>
<keyword evidence="3" id="KW-1185">Reference proteome</keyword>
<dbReference type="PANTHER" id="PTHR38104">
    <property type="match status" value="1"/>
</dbReference>
<dbReference type="RefSeq" id="WP_133820852.1">
    <property type="nucleotide sequence ID" value="NZ_SNZH01000016.1"/>
</dbReference>
<evidence type="ECO:0000259" key="1">
    <source>
        <dbReference type="Pfam" id="PF03872"/>
    </source>
</evidence>
<dbReference type="InterPro" id="IPR036147">
    <property type="entry name" value="Anti-sigma_E_RseA_N_sf"/>
</dbReference>
<dbReference type="CDD" id="cd16328">
    <property type="entry name" value="RseA_N"/>
    <property type="match status" value="1"/>
</dbReference>